<evidence type="ECO:0000313" key="3">
    <source>
        <dbReference type="EMBL" id="MFD1217301.1"/>
    </source>
</evidence>
<dbReference type="SUPFAM" id="SSF47413">
    <property type="entry name" value="lambda repressor-like DNA-binding domains"/>
    <property type="match status" value="1"/>
</dbReference>
<gene>
    <name evidence="3" type="ORF">ACFQ2X_11880</name>
</gene>
<proteinExistence type="predicted"/>
<evidence type="ECO:0000259" key="2">
    <source>
        <dbReference type="PROSITE" id="PS50943"/>
    </source>
</evidence>
<evidence type="ECO:0000256" key="1">
    <source>
        <dbReference type="SAM" id="MobiDB-lite"/>
    </source>
</evidence>
<organism evidence="3 4">
    <name type="scientific">Microbulbifer celer</name>
    <dbReference type="NCBI Taxonomy" id="435905"/>
    <lineage>
        <taxon>Bacteria</taxon>
        <taxon>Pseudomonadati</taxon>
        <taxon>Pseudomonadota</taxon>
        <taxon>Gammaproteobacteria</taxon>
        <taxon>Cellvibrionales</taxon>
        <taxon>Microbulbiferaceae</taxon>
        <taxon>Microbulbifer</taxon>
    </lineage>
</organism>
<sequence length="119" mass="13252">MDYSQKSPSAVAEALGQRLKQARLNRDLTQIEVAERAGVSRKAVLNAEKGKAQLEVLVAILQALDLTTQLDNFLPPQPPSPIQLAKLQGKQRQRASGQRKHRDGEDSPEDKDSQEEPEW</sequence>
<keyword evidence="4" id="KW-1185">Reference proteome</keyword>
<dbReference type="InterPro" id="IPR001387">
    <property type="entry name" value="Cro/C1-type_HTH"/>
</dbReference>
<comment type="caution">
    <text evidence="3">The sequence shown here is derived from an EMBL/GenBank/DDBJ whole genome shotgun (WGS) entry which is preliminary data.</text>
</comment>
<dbReference type="CDD" id="cd00093">
    <property type="entry name" value="HTH_XRE"/>
    <property type="match status" value="1"/>
</dbReference>
<name>A0ABW3UCK3_9GAMM</name>
<feature type="domain" description="HTH cro/C1-type" evidence="2">
    <location>
        <begin position="19"/>
        <end position="70"/>
    </location>
</feature>
<evidence type="ECO:0000313" key="4">
    <source>
        <dbReference type="Proteomes" id="UP001597264"/>
    </source>
</evidence>
<dbReference type="RefSeq" id="WP_230435941.1">
    <property type="nucleotide sequence ID" value="NZ_CP087715.1"/>
</dbReference>
<dbReference type="InterPro" id="IPR010982">
    <property type="entry name" value="Lambda_DNA-bd_dom_sf"/>
</dbReference>
<protein>
    <submittedName>
        <fullName evidence="3">Helix-turn-helix transcriptional regulator</fullName>
    </submittedName>
</protein>
<feature type="compositionally biased region" description="Acidic residues" evidence="1">
    <location>
        <begin position="106"/>
        <end position="119"/>
    </location>
</feature>
<dbReference type="Proteomes" id="UP001597264">
    <property type="component" value="Unassembled WGS sequence"/>
</dbReference>
<dbReference type="Pfam" id="PF01381">
    <property type="entry name" value="HTH_3"/>
    <property type="match status" value="1"/>
</dbReference>
<feature type="region of interest" description="Disordered" evidence="1">
    <location>
        <begin position="72"/>
        <end position="119"/>
    </location>
</feature>
<dbReference type="Gene3D" id="1.10.260.40">
    <property type="entry name" value="lambda repressor-like DNA-binding domains"/>
    <property type="match status" value="1"/>
</dbReference>
<dbReference type="SMART" id="SM00530">
    <property type="entry name" value="HTH_XRE"/>
    <property type="match status" value="1"/>
</dbReference>
<dbReference type="EMBL" id="JBHTLR010000013">
    <property type="protein sequence ID" value="MFD1217301.1"/>
    <property type="molecule type" value="Genomic_DNA"/>
</dbReference>
<feature type="compositionally biased region" description="Basic residues" evidence="1">
    <location>
        <begin position="89"/>
        <end position="101"/>
    </location>
</feature>
<dbReference type="PROSITE" id="PS50943">
    <property type="entry name" value="HTH_CROC1"/>
    <property type="match status" value="1"/>
</dbReference>
<reference evidence="4" key="1">
    <citation type="journal article" date="2019" name="Int. J. Syst. Evol. Microbiol.">
        <title>The Global Catalogue of Microorganisms (GCM) 10K type strain sequencing project: providing services to taxonomists for standard genome sequencing and annotation.</title>
        <authorList>
            <consortium name="The Broad Institute Genomics Platform"/>
            <consortium name="The Broad Institute Genome Sequencing Center for Infectious Disease"/>
            <person name="Wu L."/>
            <person name="Ma J."/>
        </authorList>
    </citation>
    <scope>NUCLEOTIDE SEQUENCE [LARGE SCALE GENOMIC DNA]</scope>
    <source>
        <strain evidence="4">CCUG 54356</strain>
    </source>
</reference>
<accession>A0ABW3UCK3</accession>